<accession>A0A412MDV9</accession>
<evidence type="ECO:0000313" key="4">
    <source>
        <dbReference type="Proteomes" id="UP000283630"/>
    </source>
</evidence>
<feature type="region of interest" description="Disordered" evidence="1">
    <location>
        <begin position="111"/>
        <end position="141"/>
    </location>
</feature>
<dbReference type="Pfam" id="PF20378">
    <property type="entry name" value="DUF6673"/>
    <property type="match status" value="1"/>
</dbReference>
<name>A0A412MDV9_9FIRM</name>
<feature type="compositionally biased region" description="Basic residues" evidence="1">
    <location>
        <begin position="121"/>
        <end position="130"/>
    </location>
</feature>
<evidence type="ECO:0000313" key="3">
    <source>
        <dbReference type="EMBL" id="RGT09568.1"/>
    </source>
</evidence>
<protein>
    <recommendedName>
        <fullName evidence="2">DUF6673 domain-containing protein</fullName>
    </recommendedName>
</protein>
<dbReference type="AlphaFoldDB" id="A0A412MDV9"/>
<gene>
    <name evidence="3" type="ORF">DWX53_07745</name>
</gene>
<evidence type="ECO:0000256" key="1">
    <source>
        <dbReference type="SAM" id="MobiDB-lite"/>
    </source>
</evidence>
<proteinExistence type="predicted"/>
<evidence type="ECO:0000259" key="2">
    <source>
        <dbReference type="Pfam" id="PF20378"/>
    </source>
</evidence>
<organism evidence="3 4">
    <name type="scientific">Dorea formicigenerans</name>
    <dbReference type="NCBI Taxonomy" id="39486"/>
    <lineage>
        <taxon>Bacteria</taxon>
        <taxon>Bacillati</taxon>
        <taxon>Bacillota</taxon>
        <taxon>Clostridia</taxon>
        <taxon>Lachnospirales</taxon>
        <taxon>Lachnospiraceae</taxon>
        <taxon>Dorea</taxon>
    </lineage>
</organism>
<reference evidence="3 4" key="1">
    <citation type="submission" date="2018-08" db="EMBL/GenBank/DDBJ databases">
        <title>A genome reference for cultivated species of the human gut microbiota.</title>
        <authorList>
            <person name="Zou Y."/>
            <person name="Xue W."/>
            <person name="Luo G."/>
        </authorList>
    </citation>
    <scope>NUCLEOTIDE SEQUENCE [LARGE SCALE GENOMIC DNA]</scope>
    <source>
        <strain evidence="3 4">AF19-4AC</strain>
    </source>
</reference>
<comment type="caution">
    <text evidence="3">The sequence shown here is derived from an EMBL/GenBank/DDBJ whole genome shotgun (WGS) entry which is preliminary data.</text>
</comment>
<dbReference type="Proteomes" id="UP000283630">
    <property type="component" value="Unassembled WGS sequence"/>
</dbReference>
<sequence length="141" mass="16302">MSLFKYGNLEVEMDFTDVDFLENLDEAKKLMADEAAQVPKTGKTADIIRAQCQCYFNFFDRVIGEGAHEEMFQGRTSLNSCLDATDALLKFENDEALKLNEKYSDYMVQQHGNRQQNRNYNKQHGKKHNKGNVSYYPNGNR</sequence>
<dbReference type="EMBL" id="QRWH01000005">
    <property type="protein sequence ID" value="RGT09568.1"/>
    <property type="molecule type" value="Genomic_DNA"/>
</dbReference>
<dbReference type="InterPro" id="IPR046655">
    <property type="entry name" value="DUF6673"/>
</dbReference>
<dbReference type="RefSeq" id="WP_118145233.1">
    <property type="nucleotide sequence ID" value="NZ_QRWH01000005.1"/>
</dbReference>
<feature type="domain" description="DUF6673" evidence="2">
    <location>
        <begin position="10"/>
        <end position="115"/>
    </location>
</feature>